<reference evidence="1 2" key="1">
    <citation type="submission" date="2018-11" db="EMBL/GenBank/DDBJ databases">
        <authorList>
            <consortium name="Pathogen Informatics"/>
        </authorList>
    </citation>
    <scope>NUCLEOTIDE SEQUENCE [LARGE SCALE GENOMIC DNA]</scope>
    <source>
        <strain>Denwood</strain>
        <strain evidence="2">Zambia</strain>
    </source>
</reference>
<evidence type="ECO:0000313" key="2">
    <source>
        <dbReference type="Proteomes" id="UP000269396"/>
    </source>
</evidence>
<dbReference type="EMBL" id="UZAL01038111">
    <property type="protein sequence ID" value="VDP73049.1"/>
    <property type="molecule type" value="Genomic_DNA"/>
</dbReference>
<keyword evidence="2" id="KW-1185">Reference proteome</keyword>
<gene>
    <name evidence="1" type="ORF">SMTD_LOCUS17046</name>
</gene>
<accession>A0A183PRR0</accession>
<dbReference type="Proteomes" id="UP000269396">
    <property type="component" value="Unassembled WGS sequence"/>
</dbReference>
<organism evidence="1 2">
    <name type="scientific">Schistosoma mattheei</name>
    <dbReference type="NCBI Taxonomy" id="31246"/>
    <lineage>
        <taxon>Eukaryota</taxon>
        <taxon>Metazoa</taxon>
        <taxon>Spiralia</taxon>
        <taxon>Lophotrochozoa</taxon>
        <taxon>Platyhelminthes</taxon>
        <taxon>Trematoda</taxon>
        <taxon>Digenea</taxon>
        <taxon>Strigeidida</taxon>
        <taxon>Schistosomatoidea</taxon>
        <taxon>Schistosomatidae</taxon>
        <taxon>Schistosoma</taxon>
    </lineage>
</organism>
<proteinExistence type="predicted"/>
<sequence>MRKIRRSVHCGFAAAKQAAQRYAEEVYFHSVLNQDMADNVTEPEHLVATTMKGFWMTMLRAVEDINKLTCSCVASTPSGFLCKWRTLDFLSTWKARECRQFFQYLGPIILQQTLPQPFYFNLRRLALSIHLSAHPKLQNSSAESVRMDSRNFLKE</sequence>
<protein>
    <submittedName>
        <fullName evidence="1">Uncharacterized protein</fullName>
    </submittedName>
</protein>
<dbReference type="AlphaFoldDB" id="A0A183PRR0"/>
<evidence type="ECO:0000313" key="1">
    <source>
        <dbReference type="EMBL" id="VDP73049.1"/>
    </source>
</evidence>
<name>A0A183PRR0_9TREM</name>